<comment type="caution">
    <text evidence="2">The sequence shown here is derived from an EMBL/GenBank/DDBJ whole genome shotgun (WGS) entry which is preliminary data.</text>
</comment>
<protein>
    <submittedName>
        <fullName evidence="2">Uncharacterized protein</fullName>
    </submittedName>
</protein>
<name>A0A6L2KN02_TANCI</name>
<proteinExistence type="predicted"/>
<keyword evidence="1" id="KW-0472">Membrane</keyword>
<accession>A0A6L2KN02</accession>
<reference evidence="2" key="1">
    <citation type="journal article" date="2019" name="Sci. Rep.">
        <title>Draft genome of Tanacetum cinerariifolium, the natural source of mosquito coil.</title>
        <authorList>
            <person name="Yamashiro T."/>
            <person name="Shiraishi A."/>
            <person name="Satake H."/>
            <person name="Nakayama K."/>
        </authorList>
    </citation>
    <scope>NUCLEOTIDE SEQUENCE</scope>
</reference>
<sequence>MGSGQEWSSEDKRDILILGIVASVKAWISLMMVEFSSCLLADSTINLDSDFSIVSLREVLVLLVFEDVPLCHFWEYSAISWMAILAPTTVLEGEWGYARSGIDHYVYFCDELAQIRRIFFARYDEMELTFLVMGCLASSLINIFSGIILAFLFLVNLLQVNLDDPNITIEEYIRLHEEKARRHGKVYNWETATYDSENDNDKVNMPLLPSLEPTVSYFDNLDFFKDFENEFPTIVYNDAQTSKSDLLAEPIFRTQHIDEFDLKEETSFSEYDEEEQNVLNFNDLFPFNVIYPNDSKSDKDYDDDKVDIEHSSRDMPVIPLSNVINADVPTSVFVTLDNGMTDISPEECSISTLSSSLSLYGVSKPHG</sequence>
<organism evidence="2">
    <name type="scientific">Tanacetum cinerariifolium</name>
    <name type="common">Dalmatian daisy</name>
    <name type="synonym">Chrysanthemum cinerariifolium</name>
    <dbReference type="NCBI Taxonomy" id="118510"/>
    <lineage>
        <taxon>Eukaryota</taxon>
        <taxon>Viridiplantae</taxon>
        <taxon>Streptophyta</taxon>
        <taxon>Embryophyta</taxon>
        <taxon>Tracheophyta</taxon>
        <taxon>Spermatophyta</taxon>
        <taxon>Magnoliopsida</taxon>
        <taxon>eudicotyledons</taxon>
        <taxon>Gunneridae</taxon>
        <taxon>Pentapetalae</taxon>
        <taxon>asterids</taxon>
        <taxon>campanulids</taxon>
        <taxon>Asterales</taxon>
        <taxon>Asteraceae</taxon>
        <taxon>Asteroideae</taxon>
        <taxon>Anthemideae</taxon>
        <taxon>Anthemidinae</taxon>
        <taxon>Tanacetum</taxon>
    </lineage>
</organism>
<gene>
    <name evidence="2" type="ORF">Tci_022694</name>
</gene>
<evidence type="ECO:0000256" key="1">
    <source>
        <dbReference type="SAM" id="Phobius"/>
    </source>
</evidence>
<keyword evidence="1" id="KW-0812">Transmembrane</keyword>
<feature type="transmembrane region" description="Helical" evidence="1">
    <location>
        <begin position="128"/>
        <end position="155"/>
    </location>
</feature>
<keyword evidence="1" id="KW-1133">Transmembrane helix</keyword>
<dbReference type="EMBL" id="BKCJ010002756">
    <property type="protein sequence ID" value="GEU50716.1"/>
    <property type="molecule type" value="Genomic_DNA"/>
</dbReference>
<feature type="transmembrane region" description="Helical" evidence="1">
    <location>
        <begin position="15"/>
        <end position="33"/>
    </location>
</feature>
<dbReference type="AlphaFoldDB" id="A0A6L2KN02"/>
<evidence type="ECO:0000313" key="2">
    <source>
        <dbReference type="EMBL" id="GEU50716.1"/>
    </source>
</evidence>